<feature type="region of interest" description="Disordered" evidence="1">
    <location>
        <begin position="45"/>
        <end position="81"/>
    </location>
</feature>
<proteinExistence type="predicted"/>
<feature type="compositionally biased region" description="Basic residues" evidence="1">
    <location>
        <begin position="1"/>
        <end position="15"/>
    </location>
</feature>
<reference evidence="3 4" key="1">
    <citation type="submission" date="2024-01" db="EMBL/GenBank/DDBJ databases">
        <title>A draft genome for a cacao thread blight-causing isolate of Paramarasmius palmivorus.</title>
        <authorList>
            <person name="Baruah I.K."/>
            <person name="Bukari Y."/>
            <person name="Amoako-Attah I."/>
            <person name="Meinhardt L.W."/>
            <person name="Bailey B.A."/>
            <person name="Cohen S.P."/>
        </authorList>
    </citation>
    <scope>NUCLEOTIDE SEQUENCE [LARGE SCALE GENOMIC DNA]</scope>
    <source>
        <strain evidence="3 4">GH-12</strain>
    </source>
</reference>
<dbReference type="Pfam" id="PF18803">
    <property type="entry name" value="CxC2"/>
    <property type="match status" value="1"/>
</dbReference>
<feature type="compositionally biased region" description="Low complexity" evidence="1">
    <location>
        <begin position="1070"/>
        <end position="1084"/>
    </location>
</feature>
<feature type="domain" description="CxC2-like cysteine cluster KDZ transposase-associated" evidence="2">
    <location>
        <begin position="202"/>
        <end position="316"/>
    </location>
</feature>
<feature type="compositionally biased region" description="Polar residues" evidence="1">
    <location>
        <begin position="16"/>
        <end position="27"/>
    </location>
</feature>
<accession>A0AAW0D9B1</accession>
<evidence type="ECO:0000313" key="3">
    <source>
        <dbReference type="EMBL" id="KAK7047949.1"/>
    </source>
</evidence>
<dbReference type="EMBL" id="JAYKXP010000018">
    <property type="protein sequence ID" value="KAK7047949.1"/>
    <property type="molecule type" value="Genomic_DNA"/>
</dbReference>
<organism evidence="3 4">
    <name type="scientific">Paramarasmius palmivorus</name>
    <dbReference type="NCBI Taxonomy" id="297713"/>
    <lineage>
        <taxon>Eukaryota</taxon>
        <taxon>Fungi</taxon>
        <taxon>Dikarya</taxon>
        <taxon>Basidiomycota</taxon>
        <taxon>Agaricomycotina</taxon>
        <taxon>Agaricomycetes</taxon>
        <taxon>Agaricomycetidae</taxon>
        <taxon>Agaricales</taxon>
        <taxon>Marasmiineae</taxon>
        <taxon>Marasmiaceae</taxon>
        <taxon>Paramarasmius</taxon>
    </lineage>
</organism>
<comment type="caution">
    <text evidence="3">The sequence shown here is derived from an EMBL/GenBank/DDBJ whole genome shotgun (WGS) entry which is preliminary data.</text>
</comment>
<dbReference type="AlphaFoldDB" id="A0AAW0D9B1"/>
<feature type="region of interest" description="Disordered" evidence="1">
    <location>
        <begin position="1070"/>
        <end position="1184"/>
    </location>
</feature>
<dbReference type="PANTHER" id="PTHR33104">
    <property type="entry name" value="SI:DKEY-29D5.2"/>
    <property type="match status" value="1"/>
</dbReference>
<dbReference type="PANTHER" id="PTHR33104:SF2">
    <property type="entry name" value="CXC3 LIKE CYSTEINE CLUSTER DOMAIN-CONTAINING PROTEIN"/>
    <property type="match status" value="1"/>
</dbReference>
<sequence>MSSQQKKKRGFRHQTHNPLSGFTSFSSLGISFHEPNDNVIRTQTMSQDQRRVHTSVSIAPPQSPIKKREHISVQPSSDWDNYDDMDIPVDNEQVDTAAADINADSSKKTRRRFPSDSPMKGFLDNRDHFLALTLILKGRGENIPSSCPFCPSRKEQVAPTFRCTDCASTALMCQDCCVERHRFSPLHRIENWKDAHFERVSLRRLGLVVQLGHPDGSKCPLPAKGPAEFTVLDTTGLHHVSLNFCGCTSSVWSQTKVQQQKWEQLMLHEWFPSTTTRPKTACTFRCLQQFHIMTLTGKITAFDYYRSLERLTDNTGKALGSRYKAFLRMIRQWRNLAMLRRAGRGNDGERKVEDTEPGELVVSCIACPRPNINLPDGWNSAPPQSQFLYCLFIAIDACFRLKRKKISSWEKDPSLQDGWAYFVEQEPYKEWVLKMQQQKEMSTCTGLAALDHANTKYNIGYDETGKGAGLCARHEIILANGLGALQVGERYANMDYIVASLLRHIPLAILLLLSYDIMCQWSKKLYARFMALPPLVRQILTRRALKLVIPKLHILGHLLKCQENFSLLYTEGSGETDAEGIERVWSGIGPVATSIKEMGPGSHHDTLEDHCGDWNWTKTVSLDKLLLKRLLNAVKQYKRQYQAWESFTQHQQNEASQWMKAVEDFEAKRTESNPFSLPECGITLKSVQQELAEEDKKAGSSTLPAADDTTPSEFVFFGLEVETQQLSLKDDIAQTKSATPKQMKNFVSRRTRLGQQIKRLRTLQRRYSPVSLQVFATLPTEQTSQSVEDIPLLLPSSLSKSQRAPPNCDTNLVKIETRLREAQLNESLNGLRHGLLVKQRLLRYKKRNAQKQGPTTRSRELVDRQQRKIDSFATTYQTAWDALLRLNNSDQSKMTWQELKSEDIRCMDDLDEAQKKKKKAAKHARATAKRREQSGAIPLPGAGESTRLISWIWEAAGRLSGLSTAQALQDGLRVEYCKAYARVRRWREEVLLLQEEMRRCLASLVWEEKWWKERADIPGFTPAHSEGCSAYAHQQAAIKQRIAQRFTAKWNKTKAKAARSYIPLIPTTSTVAARASSSKNAASSSKRKRDTLSDADDDDESDTDSTDSDYTDSGINDDDDDSSSAEESPTDDSGDEDEPQENLGDKQDEDEDEDEDEGEDESEEEELDITLSDRLMVMEGDDGI</sequence>
<keyword evidence="4" id="KW-1185">Reference proteome</keyword>
<dbReference type="Proteomes" id="UP001383192">
    <property type="component" value="Unassembled WGS sequence"/>
</dbReference>
<dbReference type="Pfam" id="PF18758">
    <property type="entry name" value="KDZ"/>
    <property type="match status" value="1"/>
</dbReference>
<evidence type="ECO:0000313" key="4">
    <source>
        <dbReference type="Proteomes" id="UP001383192"/>
    </source>
</evidence>
<feature type="region of interest" description="Disordered" evidence="1">
    <location>
        <begin position="1"/>
        <end position="27"/>
    </location>
</feature>
<name>A0AAW0D9B1_9AGAR</name>
<protein>
    <recommendedName>
        <fullName evidence="2">CxC2-like cysteine cluster KDZ transposase-associated domain-containing protein</fullName>
    </recommendedName>
</protein>
<dbReference type="InterPro" id="IPR040521">
    <property type="entry name" value="KDZ"/>
</dbReference>
<evidence type="ECO:0000259" key="2">
    <source>
        <dbReference type="Pfam" id="PF18803"/>
    </source>
</evidence>
<dbReference type="InterPro" id="IPR041457">
    <property type="entry name" value="CxC2_KDZ-assoc"/>
</dbReference>
<evidence type="ECO:0000256" key="1">
    <source>
        <dbReference type="SAM" id="MobiDB-lite"/>
    </source>
</evidence>
<feature type="compositionally biased region" description="Acidic residues" evidence="1">
    <location>
        <begin position="1147"/>
        <end position="1168"/>
    </location>
</feature>
<gene>
    <name evidence="3" type="ORF">VNI00_006277</name>
</gene>
<feature type="compositionally biased region" description="Acidic residues" evidence="1">
    <location>
        <begin position="1093"/>
        <end position="1140"/>
    </location>
</feature>